<dbReference type="RefSeq" id="XP_004343171.1">
    <property type="nucleotide sequence ID" value="XM_004343121.2"/>
</dbReference>
<evidence type="ECO:0000256" key="5">
    <source>
        <dbReference type="ARBA" id="ARBA00022968"/>
    </source>
</evidence>
<dbReference type="GO" id="GO:0015018">
    <property type="term" value="F:galactosylgalactosylxylosylprotein 3-beta-glucuronosyltransferase activity"/>
    <property type="evidence" value="ECO:0007669"/>
    <property type="project" value="InterPro"/>
</dbReference>
<dbReference type="PANTHER" id="PTHR10896">
    <property type="entry name" value="GALACTOSYLGALACTOSYLXYLOSYLPROTEIN 3-BETA-GLUCURONOSYLTRANSFERASE BETA-1,3-GLUCURONYLTRANSFERASE"/>
    <property type="match status" value="1"/>
</dbReference>
<dbReference type="PANTHER" id="PTHR10896:SF65">
    <property type="entry name" value="GALACTOSYLGALACTOSYLXYLOSYLPROTEIN 3-BETA-GLUCURONOSYLTRANSFERASE 3"/>
    <property type="match status" value="1"/>
</dbReference>
<dbReference type="GO" id="GO:0046872">
    <property type="term" value="F:metal ion binding"/>
    <property type="evidence" value="ECO:0007669"/>
    <property type="project" value="UniProtKB-KW"/>
</dbReference>
<protein>
    <submittedName>
        <fullName evidence="13">Galactosylgalactosylxylosylprotein 3-beta-glucuronosyltransferase 1</fullName>
    </submittedName>
</protein>
<dbReference type="eggNOG" id="KOG1476">
    <property type="taxonomic scope" value="Eukaryota"/>
</dbReference>
<evidence type="ECO:0000256" key="8">
    <source>
        <dbReference type="ARBA" id="ARBA00023180"/>
    </source>
</evidence>
<evidence type="ECO:0000256" key="7">
    <source>
        <dbReference type="ARBA" id="ARBA00023136"/>
    </source>
</evidence>
<evidence type="ECO:0000313" key="14">
    <source>
        <dbReference type="Proteomes" id="UP000008743"/>
    </source>
</evidence>
<dbReference type="EMBL" id="KE346374">
    <property type="protein sequence ID" value="KJE97456.1"/>
    <property type="molecule type" value="Genomic_DNA"/>
</dbReference>
<dbReference type="SUPFAM" id="SSF53448">
    <property type="entry name" value="Nucleotide-diphospho-sugar transferases"/>
    <property type="match status" value="2"/>
</dbReference>
<keyword evidence="14" id="KW-1185">Reference proteome</keyword>
<reference evidence="14" key="1">
    <citation type="submission" date="2011-02" db="EMBL/GenBank/DDBJ databases">
        <title>The Genome Sequence of Capsaspora owczarzaki ATCC 30864.</title>
        <authorList>
            <person name="Russ C."/>
            <person name="Cuomo C."/>
            <person name="Burger G."/>
            <person name="Gray M.W."/>
            <person name="Holland P.W.H."/>
            <person name="King N."/>
            <person name="Lang F.B.F."/>
            <person name="Roger A.J."/>
            <person name="Ruiz-Trillo I."/>
            <person name="Young S.K."/>
            <person name="Zeng Q."/>
            <person name="Gargeya S."/>
            <person name="Alvarado L."/>
            <person name="Berlin A."/>
            <person name="Chapman S.B."/>
            <person name="Chen Z."/>
            <person name="Freedman E."/>
            <person name="Gellesch M."/>
            <person name="Goldberg J."/>
            <person name="Griggs A."/>
            <person name="Gujja S."/>
            <person name="Heilman E."/>
            <person name="Heiman D."/>
            <person name="Howarth C."/>
            <person name="Mehta T."/>
            <person name="Neiman D."/>
            <person name="Pearson M."/>
            <person name="Roberts A."/>
            <person name="Saif S."/>
            <person name="Shea T."/>
            <person name="Shenoy N."/>
            <person name="Sisk P."/>
            <person name="Stolte C."/>
            <person name="Sykes S."/>
            <person name="White J."/>
            <person name="Yandava C."/>
            <person name="Haas B."/>
            <person name="Nusbaum C."/>
            <person name="Birren B."/>
        </authorList>
    </citation>
    <scope>NUCLEOTIDE SEQUENCE</scope>
    <source>
        <strain evidence="14">ATCC 30864</strain>
    </source>
</reference>
<feature type="compositionally biased region" description="Low complexity" evidence="12">
    <location>
        <begin position="231"/>
        <end position="269"/>
    </location>
</feature>
<evidence type="ECO:0000313" key="13">
    <source>
        <dbReference type="EMBL" id="KJE97456.1"/>
    </source>
</evidence>
<name>A0A0D2UR10_CAPO3</name>
<accession>A0A0D2UR10</accession>
<feature type="compositionally biased region" description="Polar residues" evidence="12">
    <location>
        <begin position="221"/>
        <end position="230"/>
    </location>
</feature>
<feature type="region of interest" description="Disordered" evidence="12">
    <location>
        <begin position="221"/>
        <end position="269"/>
    </location>
</feature>
<dbReference type="InterPro" id="IPR005027">
    <property type="entry name" value="Glyco_trans_43"/>
</dbReference>
<dbReference type="Gene3D" id="3.90.550.10">
    <property type="entry name" value="Spore Coat Polysaccharide Biosynthesis Protein SpsA, Chain A"/>
    <property type="match status" value="2"/>
</dbReference>
<proteinExistence type="inferred from homology"/>
<organism evidence="13 14">
    <name type="scientific">Capsaspora owczarzaki (strain ATCC 30864)</name>
    <dbReference type="NCBI Taxonomy" id="595528"/>
    <lineage>
        <taxon>Eukaryota</taxon>
        <taxon>Filasterea</taxon>
        <taxon>Capsaspora</taxon>
    </lineage>
</organism>
<dbReference type="STRING" id="595528.A0A0D2UR10"/>
<feature type="site" description="Interaction with galactose moiety of substrate glycoprotein" evidence="11">
    <location>
        <position position="446"/>
    </location>
</feature>
<dbReference type="PhylomeDB" id="A0A0D2UR10"/>
<evidence type="ECO:0000256" key="12">
    <source>
        <dbReference type="SAM" id="MobiDB-lite"/>
    </source>
</evidence>
<evidence type="ECO:0000256" key="6">
    <source>
        <dbReference type="ARBA" id="ARBA00022989"/>
    </source>
</evidence>
<comment type="similarity">
    <text evidence="2">Belongs to the glycosyltransferase 43 family.</text>
</comment>
<feature type="active site" description="Proton donor/acceptor" evidence="9">
    <location>
        <position position="408"/>
    </location>
</feature>
<keyword evidence="6" id="KW-1133">Transmembrane helix</keyword>
<dbReference type="InterPro" id="IPR029044">
    <property type="entry name" value="Nucleotide-diphossugar_trans"/>
</dbReference>
<dbReference type="GO" id="GO:0005975">
    <property type="term" value="P:carbohydrate metabolic process"/>
    <property type="evidence" value="ECO:0007669"/>
    <property type="project" value="TreeGrafter"/>
</dbReference>
<dbReference type="AlphaFoldDB" id="A0A0D2UR10"/>
<comment type="cofactor">
    <cofactor evidence="10">
        <name>Mn(2+)</name>
        <dbReference type="ChEBI" id="CHEBI:29035"/>
    </cofactor>
</comment>
<keyword evidence="4" id="KW-0812">Transmembrane</keyword>
<keyword evidence="5" id="KW-0735">Signal-anchor</keyword>
<evidence type="ECO:0000256" key="3">
    <source>
        <dbReference type="ARBA" id="ARBA00022679"/>
    </source>
</evidence>
<dbReference type="GO" id="GO:0000139">
    <property type="term" value="C:Golgi membrane"/>
    <property type="evidence" value="ECO:0007669"/>
    <property type="project" value="TreeGrafter"/>
</dbReference>
<keyword evidence="10" id="KW-0479">Metal-binding</keyword>
<keyword evidence="7" id="KW-0472">Membrane</keyword>
<evidence type="ECO:0000256" key="9">
    <source>
        <dbReference type="PIRSR" id="PIRSR605027-1"/>
    </source>
</evidence>
<gene>
    <name evidence="13" type="ORF">CAOG_007312</name>
</gene>
<keyword evidence="8" id="KW-0325">Glycoprotein</keyword>
<evidence type="ECO:0000256" key="10">
    <source>
        <dbReference type="PIRSR" id="PIRSR605027-3"/>
    </source>
</evidence>
<dbReference type="Proteomes" id="UP000008743">
    <property type="component" value="Unassembled WGS sequence"/>
</dbReference>
<feature type="site" description="Interaction with galactose moiety of substrate glycoprotein" evidence="11">
    <location>
        <position position="353"/>
    </location>
</feature>
<evidence type="ECO:0000256" key="4">
    <source>
        <dbReference type="ARBA" id="ARBA00022692"/>
    </source>
</evidence>
<evidence type="ECO:0000256" key="11">
    <source>
        <dbReference type="PIRSR" id="PIRSR605027-4"/>
    </source>
</evidence>
<dbReference type="GO" id="GO:0050650">
    <property type="term" value="P:chondroitin sulfate proteoglycan biosynthetic process"/>
    <property type="evidence" value="ECO:0007669"/>
    <property type="project" value="TreeGrafter"/>
</dbReference>
<evidence type="ECO:0000256" key="2">
    <source>
        <dbReference type="ARBA" id="ARBA00007706"/>
    </source>
</evidence>
<feature type="binding site" evidence="10">
    <location>
        <position position="322"/>
    </location>
    <ligand>
        <name>Mn(2+)</name>
        <dbReference type="ChEBI" id="CHEBI:29035"/>
    </ligand>
</feature>
<comment type="subcellular location">
    <subcellularLocation>
        <location evidence="1">Membrane</location>
        <topology evidence="1">Single-pass type II membrane protein</topology>
    </subcellularLocation>
</comment>
<dbReference type="OrthoDB" id="675023at2759"/>
<keyword evidence="10" id="KW-0464">Manganese</keyword>
<sequence>MYSLNAPRRLFLVAVALLSSFVTYQICYVVLCTEASYRATVPLKSAANAAAIQQAVAGLYDPRDPFVSEPGSADCCECQFSEAESWRTVHLEWNEATPAVAPLRPKGLPIIYIITPTKQRAGQKADLTRFANTLRQVPALHWIVVEDAETTSPLVAGVLARSGMAGSYTHLAISTLPAAWWLPRWKNHRGVEQRNFGIEYLRGMLNNMVKTPHRPHVIVMGQTSSDRGASNNNNNNIEERSTPNTTTGSDNNNNDNNNMNSNSYSNSNNLVPIPRIQGIVDTRSMTYKQKRAIQVQLQLQALQYAGSAAHAVNGLIYFADDDNSYDLRVFERMRFARHLPVWPVGIVGGLWYEGPLVDPDSGSVKWHAEWRPEREFPIDMAGFAIHLRHVLSTTGDIVSRASSGGYLETDVLSNFAQSRKDVEAVADSSRGIYVWHTRTVDPVLDNDPAIAFDPTIEV</sequence>
<keyword evidence="3 13" id="KW-0808">Transferase</keyword>
<evidence type="ECO:0000256" key="1">
    <source>
        <dbReference type="ARBA" id="ARBA00004606"/>
    </source>
</evidence>
<dbReference type="InParanoid" id="A0A0D2UR10"/>
<dbReference type="Pfam" id="PF03360">
    <property type="entry name" value="Glyco_transf_43"/>
    <property type="match status" value="2"/>
</dbReference>